<accession>A0A0A8Z1W3</accession>
<feature type="compositionally biased region" description="Polar residues" evidence="1">
    <location>
        <begin position="44"/>
        <end position="53"/>
    </location>
</feature>
<evidence type="ECO:0000313" key="2">
    <source>
        <dbReference type="EMBL" id="JAD32801.1"/>
    </source>
</evidence>
<reference evidence="2" key="1">
    <citation type="submission" date="2014-09" db="EMBL/GenBank/DDBJ databases">
        <authorList>
            <person name="Magalhaes I.L.F."/>
            <person name="Oliveira U."/>
            <person name="Santos F.R."/>
            <person name="Vidigal T.H.D.A."/>
            <person name="Brescovit A.D."/>
            <person name="Santos A.J."/>
        </authorList>
    </citation>
    <scope>NUCLEOTIDE SEQUENCE</scope>
    <source>
        <tissue evidence="2">Shoot tissue taken approximately 20 cm above the soil surface</tissue>
    </source>
</reference>
<reference evidence="2" key="2">
    <citation type="journal article" date="2015" name="Data Brief">
        <title>Shoot transcriptome of the giant reed, Arundo donax.</title>
        <authorList>
            <person name="Barrero R.A."/>
            <person name="Guerrero F.D."/>
            <person name="Moolhuijzen P."/>
            <person name="Goolsby J.A."/>
            <person name="Tidwell J."/>
            <person name="Bellgard S.E."/>
            <person name="Bellgard M.I."/>
        </authorList>
    </citation>
    <scope>NUCLEOTIDE SEQUENCE</scope>
    <source>
        <tissue evidence="2">Shoot tissue taken approximately 20 cm above the soil surface</tissue>
    </source>
</reference>
<sequence length="122" mass="12979">MRLERGAHTTLLPTAIFHSLQDKTVCIRGKRSRSWRSKNGVGATGQTNESNVPQAWLQAPPDRPIQPPVHAEPSCPLDSPHLPLAAPVALSGKGVSPSPPSAETADWSSKSESKASPGFTDH</sequence>
<dbReference type="AlphaFoldDB" id="A0A0A8Z1W3"/>
<name>A0A0A8Z1W3_ARUDO</name>
<evidence type="ECO:0000256" key="1">
    <source>
        <dbReference type="SAM" id="MobiDB-lite"/>
    </source>
</evidence>
<organism evidence="2">
    <name type="scientific">Arundo donax</name>
    <name type="common">Giant reed</name>
    <name type="synonym">Donax arundinaceus</name>
    <dbReference type="NCBI Taxonomy" id="35708"/>
    <lineage>
        <taxon>Eukaryota</taxon>
        <taxon>Viridiplantae</taxon>
        <taxon>Streptophyta</taxon>
        <taxon>Embryophyta</taxon>
        <taxon>Tracheophyta</taxon>
        <taxon>Spermatophyta</taxon>
        <taxon>Magnoliopsida</taxon>
        <taxon>Liliopsida</taxon>
        <taxon>Poales</taxon>
        <taxon>Poaceae</taxon>
        <taxon>PACMAD clade</taxon>
        <taxon>Arundinoideae</taxon>
        <taxon>Arundineae</taxon>
        <taxon>Arundo</taxon>
    </lineage>
</organism>
<protein>
    <submittedName>
        <fullName evidence="2">Uncharacterized protein</fullName>
    </submittedName>
</protein>
<proteinExistence type="predicted"/>
<feature type="region of interest" description="Disordered" evidence="1">
    <location>
        <begin position="31"/>
        <end position="122"/>
    </location>
</feature>
<dbReference type="EMBL" id="GBRH01265094">
    <property type="protein sequence ID" value="JAD32801.1"/>
    <property type="molecule type" value="Transcribed_RNA"/>
</dbReference>